<keyword evidence="1" id="KW-0677">Repeat</keyword>
<dbReference type="Gene3D" id="1.25.40.20">
    <property type="entry name" value="Ankyrin repeat-containing domain"/>
    <property type="match status" value="1"/>
</dbReference>
<dbReference type="SUPFAM" id="SSF48403">
    <property type="entry name" value="Ankyrin repeat"/>
    <property type="match status" value="1"/>
</dbReference>
<dbReference type="InterPro" id="IPR002110">
    <property type="entry name" value="Ankyrin_rpt"/>
</dbReference>
<evidence type="ECO:0000256" key="3">
    <source>
        <dbReference type="PROSITE-ProRule" id="PRU00023"/>
    </source>
</evidence>
<feature type="chain" id="PRO_5015478681" evidence="4">
    <location>
        <begin position="23"/>
        <end position="128"/>
    </location>
</feature>
<dbReference type="GO" id="GO:0004842">
    <property type="term" value="F:ubiquitin-protein transferase activity"/>
    <property type="evidence" value="ECO:0007669"/>
    <property type="project" value="TreeGrafter"/>
</dbReference>
<evidence type="ECO:0000256" key="4">
    <source>
        <dbReference type="SAM" id="SignalP"/>
    </source>
</evidence>
<sequence>MKKLFLPMLVFLLAFSTTNANSIDLKSHTSVSVKAGYITNAFCRLIQMGNYEAVKSLIDTGEDVNRKSKGLTPLMFAARQNKVKIVKLLIKSGAKLNTKSENGARLTALQIAERSKAVDVVKVLKEAL</sequence>
<comment type="caution">
    <text evidence="5">The sequence shown here is derived from an EMBL/GenBank/DDBJ whole genome shotgun (WGS) entry which is preliminary data.</text>
</comment>
<keyword evidence="6" id="KW-1185">Reference proteome</keyword>
<protein>
    <submittedName>
        <fullName evidence="5">Uncharacterized protein</fullName>
    </submittedName>
</protein>
<proteinExistence type="predicted"/>
<dbReference type="GO" id="GO:0085020">
    <property type="term" value="P:protein K6-linked ubiquitination"/>
    <property type="evidence" value="ECO:0007669"/>
    <property type="project" value="TreeGrafter"/>
</dbReference>
<gene>
    <name evidence="5" type="ORF">BTO18_10790</name>
</gene>
<dbReference type="PROSITE" id="PS50088">
    <property type="entry name" value="ANK_REPEAT"/>
    <property type="match status" value="1"/>
</dbReference>
<accession>A0A2S7WPV9</accession>
<dbReference type="AlphaFoldDB" id="A0A2S7WPV9"/>
<evidence type="ECO:0000313" key="5">
    <source>
        <dbReference type="EMBL" id="PQJ79629.1"/>
    </source>
</evidence>
<evidence type="ECO:0000256" key="1">
    <source>
        <dbReference type="ARBA" id="ARBA00022737"/>
    </source>
</evidence>
<dbReference type="PANTHER" id="PTHR24171:SF8">
    <property type="entry name" value="BRCA1-ASSOCIATED RING DOMAIN PROTEIN 1"/>
    <property type="match status" value="1"/>
</dbReference>
<dbReference type="Pfam" id="PF12796">
    <property type="entry name" value="Ank_2"/>
    <property type="match status" value="1"/>
</dbReference>
<dbReference type="EMBL" id="MSCN01000001">
    <property type="protein sequence ID" value="PQJ79629.1"/>
    <property type="molecule type" value="Genomic_DNA"/>
</dbReference>
<name>A0A2S7WPV9_9FLAO</name>
<organism evidence="5 6">
    <name type="scientific">Polaribacter porphyrae</name>
    <dbReference type="NCBI Taxonomy" id="1137780"/>
    <lineage>
        <taxon>Bacteria</taxon>
        <taxon>Pseudomonadati</taxon>
        <taxon>Bacteroidota</taxon>
        <taxon>Flavobacteriia</taxon>
        <taxon>Flavobacteriales</taxon>
        <taxon>Flavobacteriaceae</taxon>
    </lineage>
</organism>
<dbReference type="InterPro" id="IPR036770">
    <property type="entry name" value="Ankyrin_rpt-contain_sf"/>
</dbReference>
<evidence type="ECO:0000256" key="2">
    <source>
        <dbReference type="ARBA" id="ARBA00023043"/>
    </source>
</evidence>
<dbReference type="Proteomes" id="UP000238882">
    <property type="component" value="Unassembled WGS sequence"/>
</dbReference>
<dbReference type="SMART" id="SM00248">
    <property type="entry name" value="ANK"/>
    <property type="match status" value="2"/>
</dbReference>
<feature type="repeat" description="ANK" evidence="3">
    <location>
        <begin position="69"/>
        <end position="101"/>
    </location>
</feature>
<dbReference type="PROSITE" id="PS50297">
    <property type="entry name" value="ANK_REP_REGION"/>
    <property type="match status" value="1"/>
</dbReference>
<keyword evidence="4" id="KW-0732">Signal</keyword>
<keyword evidence="2 3" id="KW-0040">ANK repeat</keyword>
<reference evidence="5 6" key="1">
    <citation type="submission" date="2016-12" db="EMBL/GenBank/DDBJ databases">
        <title>Trade-off between light-utilization and light-protection in marine flavobacteria.</title>
        <authorList>
            <person name="Kumagai Y."/>
            <person name="Yoshizawa S."/>
            <person name="Kogure K."/>
            <person name="Iwasaki W."/>
        </authorList>
    </citation>
    <scope>NUCLEOTIDE SEQUENCE [LARGE SCALE GENOMIC DNA]</scope>
    <source>
        <strain evidence="5 6">NBRC 108759</strain>
    </source>
</reference>
<dbReference type="OrthoDB" id="1374157at2"/>
<feature type="signal peptide" evidence="4">
    <location>
        <begin position="1"/>
        <end position="22"/>
    </location>
</feature>
<dbReference type="RefSeq" id="WP_105016223.1">
    <property type="nucleotide sequence ID" value="NZ_MSCN01000001.1"/>
</dbReference>
<evidence type="ECO:0000313" key="6">
    <source>
        <dbReference type="Proteomes" id="UP000238882"/>
    </source>
</evidence>
<dbReference type="PANTHER" id="PTHR24171">
    <property type="entry name" value="ANKYRIN REPEAT DOMAIN-CONTAINING PROTEIN 39-RELATED"/>
    <property type="match status" value="1"/>
</dbReference>